<dbReference type="Gene3D" id="3.30.300.30">
    <property type="match status" value="1"/>
</dbReference>
<comment type="subcellular location">
    <subcellularLocation>
        <location evidence="1">Peroxisome</location>
    </subcellularLocation>
</comment>
<keyword evidence="3" id="KW-0436">Ligase</keyword>
<dbReference type="AlphaFoldDB" id="A0A2W1BC60"/>
<feature type="domain" description="AMP-dependent synthetase/ligase" evidence="5">
    <location>
        <begin position="5"/>
        <end position="81"/>
    </location>
</feature>
<sequence>MHLAWRKKVRPGVPVVEMYGQTENLGAVFTGQPDGPIGNCGTAVPSLTQIKLVDPDTGKEVTEPNVPGELWTKGPRFTEYYNNPEETAEVFTEDGWFKTGDIMRRDENGYFFFVERLKMLIKYKAYHIIPPEIEAVIREHPAVYEVSVTSVPHEEDGEHAVACVMRKPGANVTADEIKDLVASKLSDSQRLRGGVIFMDQIPMTSSGKVARGILRQLVQTLHRE</sequence>
<dbReference type="Proteomes" id="UP000249218">
    <property type="component" value="Unassembled WGS sequence"/>
</dbReference>
<dbReference type="InterPro" id="IPR000873">
    <property type="entry name" value="AMP-dep_synth/lig_dom"/>
</dbReference>
<evidence type="ECO:0000259" key="5">
    <source>
        <dbReference type="Pfam" id="PF00501"/>
    </source>
</evidence>
<evidence type="ECO:0000256" key="3">
    <source>
        <dbReference type="ARBA" id="ARBA00022598"/>
    </source>
</evidence>
<evidence type="ECO:0000313" key="7">
    <source>
        <dbReference type="EMBL" id="PZC72011.1"/>
    </source>
</evidence>
<proteinExistence type="inferred from homology"/>
<dbReference type="InterPro" id="IPR025110">
    <property type="entry name" value="AMP-bd_C"/>
</dbReference>
<gene>
    <name evidence="7" type="primary">HaOG212072</name>
    <name evidence="7" type="ORF">B5X24_HaOG212072</name>
</gene>
<dbReference type="EMBL" id="KZ150230">
    <property type="protein sequence ID" value="PZC72011.1"/>
    <property type="molecule type" value="Genomic_DNA"/>
</dbReference>
<reference evidence="7 8" key="1">
    <citation type="journal article" date="2017" name="BMC Biol.">
        <title>Genomic innovations, transcriptional plasticity and gene loss underlying the evolution and divergence of two highly polyphagous and invasive Helicoverpa pest species.</title>
        <authorList>
            <person name="Pearce S.L."/>
            <person name="Clarke D.F."/>
            <person name="East P.D."/>
            <person name="Elfekih S."/>
            <person name="Gordon K.H."/>
            <person name="Jermiin L.S."/>
            <person name="McGaughran A."/>
            <person name="Oakeshott J.G."/>
            <person name="Papanikolaou A."/>
            <person name="Perera O.P."/>
            <person name="Rane R.V."/>
            <person name="Richards S."/>
            <person name="Tay W.T."/>
            <person name="Walsh T.K."/>
            <person name="Anderson A."/>
            <person name="Anderson C.J."/>
            <person name="Asgari S."/>
            <person name="Board P.G."/>
            <person name="Bretschneider A."/>
            <person name="Campbell P.M."/>
            <person name="Chertemps T."/>
            <person name="Christeller J.T."/>
            <person name="Coppin C.W."/>
            <person name="Downes S.J."/>
            <person name="Duan G."/>
            <person name="Farnsworth C.A."/>
            <person name="Good R.T."/>
            <person name="Han L.B."/>
            <person name="Han Y.C."/>
            <person name="Hatje K."/>
            <person name="Horne I."/>
            <person name="Huang Y.P."/>
            <person name="Hughes D.S."/>
            <person name="Jacquin-Joly E."/>
            <person name="James W."/>
            <person name="Jhangiani S."/>
            <person name="Kollmar M."/>
            <person name="Kuwar S.S."/>
            <person name="Li S."/>
            <person name="Liu N.Y."/>
            <person name="Maibeche M.T."/>
            <person name="Miller J.R."/>
            <person name="Montagne N."/>
            <person name="Perry T."/>
            <person name="Qu J."/>
            <person name="Song S.V."/>
            <person name="Sutton G.G."/>
            <person name="Vogel H."/>
            <person name="Walenz B.P."/>
            <person name="Xu W."/>
            <person name="Zhang H.J."/>
            <person name="Zou Z."/>
            <person name="Batterham P."/>
            <person name="Edwards O.R."/>
            <person name="Feyereisen R."/>
            <person name="Gibbs R.A."/>
            <person name="Heckel D.G."/>
            <person name="McGrath A."/>
            <person name="Robin C."/>
            <person name="Scherer S.E."/>
            <person name="Worley K.C."/>
            <person name="Wu Y.D."/>
        </authorList>
    </citation>
    <scope>NUCLEOTIDE SEQUENCE [LARGE SCALE GENOMIC DNA]</scope>
    <source>
        <strain evidence="7">Harm_GR_Male_#8</strain>
        <tissue evidence="7">Whole organism</tissue>
    </source>
</reference>
<dbReference type="Pfam" id="PF13193">
    <property type="entry name" value="AMP-binding_C"/>
    <property type="match status" value="1"/>
</dbReference>
<feature type="domain" description="AMP-binding enzyme C-terminal" evidence="6">
    <location>
        <begin position="132"/>
        <end position="208"/>
    </location>
</feature>
<comment type="similarity">
    <text evidence="2">Belongs to the ATP-dependent AMP-binding enzyme family.</text>
</comment>
<dbReference type="Gene3D" id="2.30.38.10">
    <property type="entry name" value="Luciferase, Domain 3"/>
    <property type="match status" value="1"/>
</dbReference>
<dbReference type="GO" id="GO:0005777">
    <property type="term" value="C:peroxisome"/>
    <property type="evidence" value="ECO:0007669"/>
    <property type="project" value="UniProtKB-SubCell"/>
</dbReference>
<evidence type="ECO:0000256" key="4">
    <source>
        <dbReference type="ARBA" id="ARBA00023140"/>
    </source>
</evidence>
<name>A0A2W1BC60_HELAM</name>
<dbReference type="GO" id="GO:0016405">
    <property type="term" value="F:CoA-ligase activity"/>
    <property type="evidence" value="ECO:0007669"/>
    <property type="project" value="TreeGrafter"/>
</dbReference>
<evidence type="ECO:0000259" key="6">
    <source>
        <dbReference type="Pfam" id="PF13193"/>
    </source>
</evidence>
<organism evidence="7 8">
    <name type="scientific">Helicoverpa armigera</name>
    <name type="common">Cotton bollworm</name>
    <name type="synonym">Heliothis armigera</name>
    <dbReference type="NCBI Taxonomy" id="29058"/>
    <lineage>
        <taxon>Eukaryota</taxon>
        <taxon>Metazoa</taxon>
        <taxon>Ecdysozoa</taxon>
        <taxon>Arthropoda</taxon>
        <taxon>Hexapoda</taxon>
        <taxon>Insecta</taxon>
        <taxon>Pterygota</taxon>
        <taxon>Neoptera</taxon>
        <taxon>Endopterygota</taxon>
        <taxon>Lepidoptera</taxon>
        <taxon>Glossata</taxon>
        <taxon>Ditrysia</taxon>
        <taxon>Noctuoidea</taxon>
        <taxon>Noctuidae</taxon>
        <taxon>Heliothinae</taxon>
        <taxon>Helicoverpa</taxon>
    </lineage>
</organism>
<accession>A0A2W1BC60</accession>
<protein>
    <recommendedName>
        <fullName evidence="9">Luciferin 4-monooxygenase</fullName>
    </recommendedName>
</protein>
<dbReference type="Pfam" id="PF00501">
    <property type="entry name" value="AMP-binding"/>
    <property type="match status" value="1"/>
</dbReference>
<evidence type="ECO:0000256" key="2">
    <source>
        <dbReference type="ARBA" id="ARBA00006432"/>
    </source>
</evidence>
<dbReference type="OrthoDB" id="10253869at2759"/>
<dbReference type="SUPFAM" id="SSF56801">
    <property type="entry name" value="Acetyl-CoA synthetase-like"/>
    <property type="match status" value="1"/>
</dbReference>
<dbReference type="PANTHER" id="PTHR24096:SF149">
    <property type="entry name" value="AMP-BINDING DOMAIN-CONTAINING PROTEIN-RELATED"/>
    <property type="match status" value="1"/>
</dbReference>
<dbReference type="FunFam" id="3.30.300.30:FF:000007">
    <property type="entry name" value="4-coumarate--CoA ligase 2"/>
    <property type="match status" value="1"/>
</dbReference>
<evidence type="ECO:0000313" key="8">
    <source>
        <dbReference type="Proteomes" id="UP000249218"/>
    </source>
</evidence>
<dbReference type="PANTHER" id="PTHR24096">
    <property type="entry name" value="LONG-CHAIN-FATTY-ACID--COA LIGASE"/>
    <property type="match status" value="1"/>
</dbReference>
<keyword evidence="4" id="KW-0576">Peroxisome</keyword>
<dbReference type="Gene3D" id="3.40.50.980">
    <property type="match status" value="1"/>
</dbReference>
<keyword evidence="8" id="KW-1185">Reference proteome</keyword>
<evidence type="ECO:0008006" key="9">
    <source>
        <dbReference type="Google" id="ProtNLM"/>
    </source>
</evidence>
<dbReference type="InterPro" id="IPR045851">
    <property type="entry name" value="AMP-bd_C_sf"/>
</dbReference>
<evidence type="ECO:0000256" key="1">
    <source>
        <dbReference type="ARBA" id="ARBA00004275"/>
    </source>
</evidence>